<dbReference type="AlphaFoldDB" id="A0A9P0AHP5"/>
<dbReference type="Gene3D" id="1.25.10.10">
    <property type="entry name" value="Leucine-rich Repeat Variant"/>
    <property type="match status" value="2"/>
</dbReference>
<dbReference type="InterPro" id="IPR016024">
    <property type="entry name" value="ARM-type_fold"/>
</dbReference>
<dbReference type="Proteomes" id="UP001152759">
    <property type="component" value="Chromosome 6"/>
</dbReference>
<dbReference type="PANTHER" id="PTHR22895">
    <property type="entry name" value="ARMADILLO REPEAT-CONTAINING PROTEIN 6"/>
    <property type="match status" value="1"/>
</dbReference>
<sequence>MVKIIQQETFDTVVRENIEEFGLSAEEAIEDAEKQFIAQGIDLSNIIKDLYLRKDEDPLLVALERIKDNIGTSSTDGLEEAVENLKNECRKDIARKILAGKKGAYNLLLNVLTKFKEDKIQVASLAALVALMTGYPDLLDAEGLDLMINKLEDSSSEQQQILTLQWAVECCKKHENNRQSIFKKDITTILKRKIEDSSSSRDLLYHICCLFRHLVLDDDVRVEFSQAHEHARTISSDNLSHLTKLLFKLREDNAAVCELLQTLTSLIVRNEFCQEVADCGGLTFIMDAMTEFPNDEKLNWQCLRLLKGLAGNDEVKLKIMQSGGGALIISCMDRFKNSINISRAGLAVITALCLRSPQNSQLMCELEAPSVIVQAMKIHSADSKIQKSGCCAVRNVVSRCRELSKHFLELGIEEIINDVMKRFKSELEFDAKSALRDLGCNVVFKEEWKGENKSGVIDCN</sequence>
<protein>
    <recommendedName>
        <fullName evidence="2">LRRK2 ARM repeat domain-containing protein</fullName>
    </recommendedName>
</protein>
<evidence type="ECO:0000256" key="1">
    <source>
        <dbReference type="ARBA" id="ARBA00022737"/>
    </source>
</evidence>
<organism evidence="3 4">
    <name type="scientific">Bemisia tabaci</name>
    <name type="common">Sweetpotato whitefly</name>
    <name type="synonym">Aleurodes tabaci</name>
    <dbReference type="NCBI Taxonomy" id="7038"/>
    <lineage>
        <taxon>Eukaryota</taxon>
        <taxon>Metazoa</taxon>
        <taxon>Ecdysozoa</taxon>
        <taxon>Arthropoda</taxon>
        <taxon>Hexapoda</taxon>
        <taxon>Insecta</taxon>
        <taxon>Pterygota</taxon>
        <taxon>Neoptera</taxon>
        <taxon>Paraneoptera</taxon>
        <taxon>Hemiptera</taxon>
        <taxon>Sternorrhyncha</taxon>
        <taxon>Aleyrodoidea</taxon>
        <taxon>Aleyrodidae</taxon>
        <taxon>Aleyrodinae</taxon>
        <taxon>Bemisia</taxon>
    </lineage>
</organism>
<dbReference type="InterPro" id="IPR056597">
    <property type="entry name" value="ARM_LRRK2"/>
</dbReference>
<name>A0A9P0AHP5_BEMTA</name>
<dbReference type="Pfam" id="PF23744">
    <property type="entry name" value="ARM_LRRK2"/>
    <property type="match status" value="1"/>
</dbReference>
<dbReference type="SMART" id="SM00185">
    <property type="entry name" value="ARM"/>
    <property type="match status" value="3"/>
</dbReference>
<dbReference type="GO" id="GO:0002244">
    <property type="term" value="P:hematopoietic progenitor cell differentiation"/>
    <property type="evidence" value="ECO:0007669"/>
    <property type="project" value="TreeGrafter"/>
</dbReference>
<reference evidence="3" key="1">
    <citation type="submission" date="2021-12" db="EMBL/GenBank/DDBJ databases">
        <authorList>
            <person name="King R."/>
        </authorList>
    </citation>
    <scope>NUCLEOTIDE SEQUENCE</scope>
</reference>
<evidence type="ECO:0000313" key="4">
    <source>
        <dbReference type="Proteomes" id="UP001152759"/>
    </source>
</evidence>
<dbReference type="KEGG" id="btab:109044385"/>
<gene>
    <name evidence="3" type="ORF">BEMITA_LOCUS10616</name>
</gene>
<keyword evidence="4" id="KW-1185">Reference proteome</keyword>
<keyword evidence="1" id="KW-0677">Repeat</keyword>
<dbReference type="PANTHER" id="PTHR22895:SF0">
    <property type="entry name" value="ARMADILLO REPEAT-CONTAINING PROTEIN 6"/>
    <property type="match status" value="1"/>
</dbReference>
<dbReference type="EMBL" id="OU963867">
    <property type="protein sequence ID" value="CAH0392058.1"/>
    <property type="molecule type" value="Genomic_DNA"/>
</dbReference>
<accession>A0A9P0AHP5</accession>
<evidence type="ECO:0000313" key="3">
    <source>
        <dbReference type="EMBL" id="CAH0392058.1"/>
    </source>
</evidence>
<dbReference type="InterPro" id="IPR000225">
    <property type="entry name" value="Armadillo"/>
</dbReference>
<proteinExistence type="predicted"/>
<dbReference type="InterPro" id="IPR011989">
    <property type="entry name" value="ARM-like"/>
</dbReference>
<evidence type="ECO:0000259" key="2">
    <source>
        <dbReference type="Pfam" id="PF23744"/>
    </source>
</evidence>
<feature type="domain" description="LRRK2 ARM repeat" evidence="2">
    <location>
        <begin position="245"/>
        <end position="426"/>
    </location>
</feature>
<dbReference type="SUPFAM" id="SSF48371">
    <property type="entry name" value="ARM repeat"/>
    <property type="match status" value="1"/>
</dbReference>